<name>A0A4Y2LHV5_ARAVE</name>
<dbReference type="EMBL" id="BGPR01005851">
    <property type="protein sequence ID" value="GBN13999.1"/>
    <property type="molecule type" value="Genomic_DNA"/>
</dbReference>
<comment type="caution">
    <text evidence="1">The sequence shown here is derived from an EMBL/GenBank/DDBJ whole genome shotgun (WGS) entry which is preliminary data.</text>
</comment>
<keyword evidence="2" id="KW-1185">Reference proteome</keyword>
<protein>
    <submittedName>
        <fullName evidence="1">Uncharacterized protein</fullName>
    </submittedName>
</protein>
<dbReference type="AlphaFoldDB" id="A0A4Y2LHV5"/>
<accession>A0A4Y2LHV5</accession>
<dbReference type="Proteomes" id="UP000499080">
    <property type="component" value="Unassembled WGS sequence"/>
</dbReference>
<evidence type="ECO:0000313" key="2">
    <source>
        <dbReference type="Proteomes" id="UP000499080"/>
    </source>
</evidence>
<sequence length="70" mass="7474">MRVSVPLRHWIGVHSPAGSLLGKVHDGVVKVEKLLSGLKRSKPVCSKCGGSIDVKPAAALEPKLMYTRPS</sequence>
<proteinExistence type="predicted"/>
<organism evidence="1 2">
    <name type="scientific">Araneus ventricosus</name>
    <name type="common">Orbweaver spider</name>
    <name type="synonym">Epeira ventricosa</name>
    <dbReference type="NCBI Taxonomy" id="182803"/>
    <lineage>
        <taxon>Eukaryota</taxon>
        <taxon>Metazoa</taxon>
        <taxon>Ecdysozoa</taxon>
        <taxon>Arthropoda</taxon>
        <taxon>Chelicerata</taxon>
        <taxon>Arachnida</taxon>
        <taxon>Araneae</taxon>
        <taxon>Araneomorphae</taxon>
        <taxon>Entelegynae</taxon>
        <taxon>Araneoidea</taxon>
        <taxon>Araneidae</taxon>
        <taxon>Araneus</taxon>
    </lineage>
</organism>
<gene>
    <name evidence="1" type="ORF">AVEN_247500_1</name>
</gene>
<evidence type="ECO:0000313" key="1">
    <source>
        <dbReference type="EMBL" id="GBN13999.1"/>
    </source>
</evidence>
<reference evidence="1 2" key="1">
    <citation type="journal article" date="2019" name="Sci. Rep.">
        <title>Orb-weaving spider Araneus ventricosus genome elucidates the spidroin gene catalogue.</title>
        <authorList>
            <person name="Kono N."/>
            <person name="Nakamura H."/>
            <person name="Ohtoshi R."/>
            <person name="Moran D.A.P."/>
            <person name="Shinohara A."/>
            <person name="Yoshida Y."/>
            <person name="Fujiwara M."/>
            <person name="Mori M."/>
            <person name="Tomita M."/>
            <person name="Arakawa K."/>
        </authorList>
    </citation>
    <scope>NUCLEOTIDE SEQUENCE [LARGE SCALE GENOMIC DNA]</scope>
</reference>